<accession>A0A231UWH0</accession>
<comment type="caution">
    <text evidence="7">The sequence shown here is derived from an EMBL/GenBank/DDBJ whole genome shotgun (WGS) entry which is preliminary data.</text>
</comment>
<keyword evidence="3 7" id="KW-0808">Transferase</keyword>
<dbReference type="PANTHER" id="PTHR43667">
    <property type="entry name" value="CYCLOPROPANE-FATTY-ACYL-PHOSPHOLIPID SYNTHASE"/>
    <property type="match status" value="1"/>
</dbReference>
<dbReference type="CDD" id="cd02440">
    <property type="entry name" value="AdoMet_MTases"/>
    <property type="match status" value="1"/>
</dbReference>
<dbReference type="InterPro" id="IPR050723">
    <property type="entry name" value="CFA/CMAS"/>
</dbReference>
<protein>
    <submittedName>
        <fullName evidence="7">SAM-dependent methyltransferase</fullName>
    </submittedName>
</protein>
<evidence type="ECO:0000256" key="5">
    <source>
        <dbReference type="ARBA" id="ARBA00023098"/>
    </source>
</evidence>
<dbReference type="RefSeq" id="WP_094077065.1">
    <property type="nucleotide sequence ID" value="NZ_NBYO01000002.1"/>
</dbReference>
<dbReference type="PIRSF" id="PIRSF003085">
    <property type="entry name" value="CMAS"/>
    <property type="match status" value="1"/>
</dbReference>
<name>A0A231UWH0_9HYPH</name>
<dbReference type="AlphaFoldDB" id="A0A231UWH0"/>
<dbReference type="GO" id="GO:0008610">
    <property type="term" value="P:lipid biosynthetic process"/>
    <property type="evidence" value="ECO:0007669"/>
    <property type="project" value="InterPro"/>
</dbReference>
<sequence>MTDTTFHEIQLHPGMELPKTLRDIPLTARKSLASLSQLRAGSLRATLPDGHKIFIEGAQPGPNAELHLYNWRLARRAFIDGTVGVAESWIDGDWDSPDIVSFLRLFLANGETMNEVATTSGKLSHAIQKFRHWLNDNTPKGSRRNIAAHYDLGNAFYRLWLDPSMTYSAALWHKGTETLQEAQHAKYTALLDDMGAEAGEHILEIGCGWGGFAEIAAQRGCRVTGLTISQQQHDHAEARLADAGVSDRTEIVFRDYREEAGQYDHIASIEMFEAVGERWWPAYFETLDRTLKPGGTAGLQIITIAEHAFEDYRRYPDFIQRYVFPGGMLPTPTHLRDLAAEVGLTIENERRFPQDYARTLALWRERFEEVWPKVRALGFDERFRKVWLFYLYYCEAGFREENIDVRQIVLRKPA</sequence>
<organism evidence="7 8">
    <name type="scientific">Notoacmeibacter marinus</name>
    <dbReference type="NCBI Taxonomy" id="1876515"/>
    <lineage>
        <taxon>Bacteria</taxon>
        <taxon>Pseudomonadati</taxon>
        <taxon>Pseudomonadota</taxon>
        <taxon>Alphaproteobacteria</taxon>
        <taxon>Hyphomicrobiales</taxon>
        <taxon>Notoacmeibacteraceae</taxon>
        <taxon>Notoacmeibacter</taxon>
    </lineage>
</organism>
<keyword evidence="5" id="KW-0443">Lipid metabolism</keyword>
<keyword evidence="8" id="KW-1185">Reference proteome</keyword>
<evidence type="ECO:0000313" key="8">
    <source>
        <dbReference type="Proteomes" id="UP000215405"/>
    </source>
</evidence>
<dbReference type="EMBL" id="NBYO01000002">
    <property type="protein sequence ID" value="OXT00240.1"/>
    <property type="molecule type" value="Genomic_DNA"/>
</dbReference>
<dbReference type="GO" id="GO:0008168">
    <property type="term" value="F:methyltransferase activity"/>
    <property type="evidence" value="ECO:0007669"/>
    <property type="project" value="UniProtKB-KW"/>
</dbReference>
<gene>
    <name evidence="7" type="ORF">B7H23_08705</name>
</gene>
<evidence type="ECO:0000256" key="2">
    <source>
        <dbReference type="ARBA" id="ARBA00022603"/>
    </source>
</evidence>
<dbReference type="InterPro" id="IPR029063">
    <property type="entry name" value="SAM-dependent_MTases_sf"/>
</dbReference>
<dbReference type="GO" id="GO:0032259">
    <property type="term" value="P:methylation"/>
    <property type="evidence" value="ECO:0007669"/>
    <property type="project" value="UniProtKB-KW"/>
</dbReference>
<evidence type="ECO:0000256" key="1">
    <source>
        <dbReference type="ARBA" id="ARBA00010815"/>
    </source>
</evidence>
<keyword evidence="4" id="KW-0949">S-adenosyl-L-methionine</keyword>
<evidence type="ECO:0000256" key="6">
    <source>
        <dbReference type="PIRSR" id="PIRSR003085-1"/>
    </source>
</evidence>
<feature type="active site" evidence="6">
    <location>
        <position position="394"/>
    </location>
</feature>
<evidence type="ECO:0000256" key="4">
    <source>
        <dbReference type="ARBA" id="ARBA00022691"/>
    </source>
</evidence>
<dbReference type="Proteomes" id="UP000215405">
    <property type="component" value="Unassembled WGS sequence"/>
</dbReference>
<dbReference type="PANTHER" id="PTHR43667:SF2">
    <property type="entry name" value="FATTY ACID C-METHYL TRANSFERASE"/>
    <property type="match status" value="1"/>
</dbReference>
<keyword evidence="2 7" id="KW-0489">Methyltransferase</keyword>
<dbReference type="Pfam" id="PF02353">
    <property type="entry name" value="CMAS"/>
    <property type="match status" value="1"/>
</dbReference>
<comment type="similarity">
    <text evidence="1">Belongs to the CFA/CMAS family.</text>
</comment>
<dbReference type="InterPro" id="IPR003333">
    <property type="entry name" value="CMAS"/>
</dbReference>
<dbReference type="Gene3D" id="3.40.50.150">
    <property type="entry name" value="Vaccinia Virus protein VP39"/>
    <property type="match status" value="1"/>
</dbReference>
<dbReference type="SUPFAM" id="SSF53335">
    <property type="entry name" value="S-adenosyl-L-methionine-dependent methyltransferases"/>
    <property type="match status" value="1"/>
</dbReference>
<reference evidence="8" key="1">
    <citation type="journal article" date="2017" name="Int. J. Syst. Evol. Microbiol.">
        <title>Notoacmeibacter marinus gen. nov., sp. nov., isolated from the gut of a limpet and proposal of Notoacmeibacteraceae fam. nov. in the order Rhizobiales of the class Alphaproteobacteria.</title>
        <authorList>
            <person name="Huang Z."/>
            <person name="Guo F."/>
            <person name="Lai Q."/>
        </authorList>
    </citation>
    <scope>NUCLEOTIDE SEQUENCE [LARGE SCALE GENOMIC DNA]</scope>
    <source>
        <strain evidence="8">XMTR2A4</strain>
    </source>
</reference>
<evidence type="ECO:0000313" key="7">
    <source>
        <dbReference type="EMBL" id="OXT00240.1"/>
    </source>
</evidence>
<evidence type="ECO:0000256" key="3">
    <source>
        <dbReference type="ARBA" id="ARBA00022679"/>
    </source>
</evidence>
<proteinExistence type="inferred from homology"/>